<sequence>MEYGEEVDAGEGRRRSSSSTDRIRGRMIPEMGFTFTDKEGMRRFRLIQESPIDHDMRYEFRISEIRRSRRPRRSAQKKPIAASGFARFANDAADSTLACGN</sequence>
<name>A0A4U5P903_STECR</name>
<evidence type="ECO:0000313" key="3">
    <source>
        <dbReference type="Proteomes" id="UP000298663"/>
    </source>
</evidence>
<accession>A0A4U5P903</accession>
<gene>
    <name evidence="2" type="ORF">L596_007110</name>
</gene>
<dbReference type="EMBL" id="AZBU02000002">
    <property type="protein sequence ID" value="TKR92463.1"/>
    <property type="molecule type" value="Genomic_DNA"/>
</dbReference>
<organism evidence="2 3">
    <name type="scientific">Steinernema carpocapsae</name>
    <name type="common">Entomopathogenic nematode</name>
    <dbReference type="NCBI Taxonomy" id="34508"/>
    <lineage>
        <taxon>Eukaryota</taxon>
        <taxon>Metazoa</taxon>
        <taxon>Ecdysozoa</taxon>
        <taxon>Nematoda</taxon>
        <taxon>Chromadorea</taxon>
        <taxon>Rhabditida</taxon>
        <taxon>Tylenchina</taxon>
        <taxon>Panagrolaimomorpha</taxon>
        <taxon>Strongyloidoidea</taxon>
        <taxon>Steinernematidae</taxon>
        <taxon>Steinernema</taxon>
    </lineage>
</organism>
<evidence type="ECO:0000313" key="2">
    <source>
        <dbReference type="EMBL" id="TKR92463.1"/>
    </source>
</evidence>
<feature type="region of interest" description="Disordered" evidence="1">
    <location>
        <begin position="1"/>
        <end position="27"/>
    </location>
</feature>
<dbReference type="Proteomes" id="UP000298663">
    <property type="component" value="Unassembled WGS sequence"/>
</dbReference>
<keyword evidence="3" id="KW-1185">Reference proteome</keyword>
<dbReference type="AlphaFoldDB" id="A0A4U5P903"/>
<reference evidence="2 3" key="2">
    <citation type="journal article" date="2019" name="G3 (Bethesda)">
        <title>Hybrid Assembly of the Genome of the Entomopathogenic Nematode Steinernema carpocapsae Identifies the X-Chromosome.</title>
        <authorList>
            <person name="Serra L."/>
            <person name="Macchietto M."/>
            <person name="Macias-Munoz A."/>
            <person name="McGill C.J."/>
            <person name="Rodriguez I.M."/>
            <person name="Rodriguez B."/>
            <person name="Murad R."/>
            <person name="Mortazavi A."/>
        </authorList>
    </citation>
    <scope>NUCLEOTIDE SEQUENCE [LARGE SCALE GENOMIC DNA]</scope>
    <source>
        <strain evidence="2 3">ALL</strain>
    </source>
</reference>
<reference evidence="2 3" key="1">
    <citation type="journal article" date="2015" name="Genome Biol.">
        <title>Comparative genomics of Steinernema reveals deeply conserved gene regulatory networks.</title>
        <authorList>
            <person name="Dillman A.R."/>
            <person name="Macchietto M."/>
            <person name="Porter C.F."/>
            <person name="Rogers A."/>
            <person name="Williams B."/>
            <person name="Antoshechkin I."/>
            <person name="Lee M.M."/>
            <person name="Goodwin Z."/>
            <person name="Lu X."/>
            <person name="Lewis E.E."/>
            <person name="Goodrich-Blair H."/>
            <person name="Stock S.P."/>
            <person name="Adams B.J."/>
            <person name="Sternberg P.W."/>
            <person name="Mortazavi A."/>
        </authorList>
    </citation>
    <scope>NUCLEOTIDE SEQUENCE [LARGE SCALE GENOMIC DNA]</scope>
    <source>
        <strain evidence="2 3">ALL</strain>
    </source>
</reference>
<evidence type="ECO:0000256" key="1">
    <source>
        <dbReference type="SAM" id="MobiDB-lite"/>
    </source>
</evidence>
<comment type="caution">
    <text evidence="2">The sequence shown here is derived from an EMBL/GenBank/DDBJ whole genome shotgun (WGS) entry which is preliminary data.</text>
</comment>
<protein>
    <submittedName>
        <fullName evidence="2">Uncharacterized protein</fullName>
    </submittedName>
</protein>
<proteinExistence type="predicted"/>